<dbReference type="GO" id="GO:0004222">
    <property type="term" value="F:metalloendopeptidase activity"/>
    <property type="evidence" value="ECO:0007669"/>
    <property type="project" value="InterPro"/>
</dbReference>
<keyword evidence="2" id="KW-0645">Protease</keyword>
<keyword evidence="6" id="KW-0482">Metalloprotease</keyword>
<dbReference type="InterPro" id="IPR001915">
    <property type="entry name" value="Peptidase_M48"/>
</dbReference>
<dbReference type="PANTHER" id="PTHR22726">
    <property type="entry name" value="METALLOENDOPEPTIDASE OMA1"/>
    <property type="match status" value="1"/>
</dbReference>
<feature type="non-terminal residue" evidence="8">
    <location>
        <position position="248"/>
    </location>
</feature>
<sequence length="248" mass="26537">ALESELPGLGSPASAALPFHEQYQIGYEMMLQMRAQHRLLQDPEVEEYLNSVGKRLAAQSHLGAATFHYLCIDTPVVNSEAALGHFVFINSGLILFTDTESQLAAVMAHETAHEVQNHIARKILNAEHVNIDSLAGIFAAILLGAAGGGGQAIAGGMVASQGLAQQEQIDYSRSVEEEADRVGLELMAAAGFDPQGMPQMFEKLMRLQGLQGAWVPAVLIGHPMTAERIAYSQAHAAQYPPVPDTSSP</sequence>
<dbReference type="GO" id="GO:0051603">
    <property type="term" value="P:proteolysis involved in protein catabolic process"/>
    <property type="evidence" value="ECO:0007669"/>
    <property type="project" value="TreeGrafter"/>
</dbReference>
<dbReference type="InterPro" id="IPR051156">
    <property type="entry name" value="Mito/Outer_Membr_Metalloprot"/>
</dbReference>
<evidence type="ECO:0000259" key="7">
    <source>
        <dbReference type="Pfam" id="PF01435"/>
    </source>
</evidence>
<evidence type="ECO:0000256" key="4">
    <source>
        <dbReference type="ARBA" id="ARBA00022801"/>
    </source>
</evidence>
<keyword evidence="5" id="KW-0862">Zinc</keyword>
<dbReference type="GO" id="GO:0016020">
    <property type="term" value="C:membrane"/>
    <property type="evidence" value="ECO:0007669"/>
    <property type="project" value="TreeGrafter"/>
</dbReference>
<reference evidence="8" key="2">
    <citation type="journal article" date="2014" name="ISME J.">
        <title>Microbial stratification in low pH oxic and suboxic macroscopic growths along an acid mine drainage.</title>
        <authorList>
            <person name="Mendez-Garcia C."/>
            <person name="Mesa V."/>
            <person name="Sprenger R.R."/>
            <person name="Richter M."/>
            <person name="Diez M.S."/>
            <person name="Solano J."/>
            <person name="Bargiela R."/>
            <person name="Golyshina O.V."/>
            <person name="Manteca A."/>
            <person name="Ramos J.L."/>
            <person name="Gallego J.R."/>
            <person name="Llorente I."/>
            <person name="Martins Dos Santos V.A."/>
            <person name="Jensen O.N."/>
            <person name="Pelaez A.I."/>
            <person name="Sanchez J."/>
            <person name="Ferrer M."/>
        </authorList>
    </citation>
    <scope>NUCLEOTIDE SEQUENCE</scope>
</reference>
<reference evidence="8" key="1">
    <citation type="submission" date="2013-08" db="EMBL/GenBank/DDBJ databases">
        <authorList>
            <person name="Mendez C."/>
            <person name="Richter M."/>
            <person name="Ferrer M."/>
            <person name="Sanchez J."/>
        </authorList>
    </citation>
    <scope>NUCLEOTIDE SEQUENCE</scope>
</reference>
<keyword evidence="3" id="KW-0479">Metal-binding</keyword>
<feature type="non-terminal residue" evidence="8">
    <location>
        <position position="1"/>
    </location>
</feature>
<keyword evidence="4 8" id="KW-0378">Hydrolase</keyword>
<organism evidence="8">
    <name type="scientific">mine drainage metagenome</name>
    <dbReference type="NCBI Taxonomy" id="410659"/>
    <lineage>
        <taxon>unclassified sequences</taxon>
        <taxon>metagenomes</taxon>
        <taxon>ecological metagenomes</taxon>
    </lineage>
</organism>
<proteinExistence type="predicted"/>
<evidence type="ECO:0000256" key="5">
    <source>
        <dbReference type="ARBA" id="ARBA00022833"/>
    </source>
</evidence>
<dbReference type="GO" id="GO:0046872">
    <property type="term" value="F:metal ion binding"/>
    <property type="evidence" value="ECO:0007669"/>
    <property type="project" value="UniProtKB-KW"/>
</dbReference>
<name>T0ZU28_9ZZZZ</name>
<evidence type="ECO:0000256" key="2">
    <source>
        <dbReference type="ARBA" id="ARBA00022670"/>
    </source>
</evidence>
<protein>
    <submittedName>
        <fullName evidence="8">Peptidase M48 Ste24p</fullName>
        <ecNumber evidence="8">3.4.24.-</ecNumber>
    </submittedName>
</protein>
<evidence type="ECO:0000256" key="1">
    <source>
        <dbReference type="ARBA" id="ARBA00001947"/>
    </source>
</evidence>
<evidence type="ECO:0000256" key="6">
    <source>
        <dbReference type="ARBA" id="ARBA00023049"/>
    </source>
</evidence>
<comment type="cofactor">
    <cofactor evidence="1">
        <name>Zn(2+)</name>
        <dbReference type="ChEBI" id="CHEBI:29105"/>
    </cofactor>
</comment>
<feature type="domain" description="Peptidase M48" evidence="7">
    <location>
        <begin position="45"/>
        <end position="230"/>
    </location>
</feature>
<accession>T0ZU28</accession>
<gene>
    <name evidence="8" type="ORF">B1A_19064</name>
</gene>
<dbReference type="Pfam" id="PF01435">
    <property type="entry name" value="Peptidase_M48"/>
    <property type="match status" value="1"/>
</dbReference>
<dbReference type="Gene3D" id="3.30.2010.10">
    <property type="entry name" value="Metalloproteases ('zincins'), catalytic domain"/>
    <property type="match status" value="1"/>
</dbReference>
<dbReference type="EC" id="3.4.24.-" evidence="8"/>
<dbReference type="AlphaFoldDB" id="T0ZU28"/>
<dbReference type="EMBL" id="AUZX01014063">
    <property type="protein sequence ID" value="EQD33390.1"/>
    <property type="molecule type" value="Genomic_DNA"/>
</dbReference>
<dbReference type="PANTHER" id="PTHR22726:SF1">
    <property type="entry name" value="METALLOENDOPEPTIDASE OMA1, MITOCHONDRIAL"/>
    <property type="match status" value="1"/>
</dbReference>
<evidence type="ECO:0000256" key="3">
    <source>
        <dbReference type="ARBA" id="ARBA00022723"/>
    </source>
</evidence>
<comment type="caution">
    <text evidence="8">The sequence shown here is derived from an EMBL/GenBank/DDBJ whole genome shotgun (WGS) entry which is preliminary data.</text>
</comment>
<evidence type="ECO:0000313" key="8">
    <source>
        <dbReference type="EMBL" id="EQD33390.1"/>
    </source>
</evidence>